<feature type="region of interest" description="Disordered" evidence="2">
    <location>
        <begin position="1493"/>
        <end position="1557"/>
    </location>
</feature>
<dbReference type="EMBL" id="AP028910">
    <property type="protein sequence ID" value="BES91295.1"/>
    <property type="molecule type" value="Genomic_DNA"/>
</dbReference>
<feature type="coiled-coil region" evidence="1">
    <location>
        <begin position="1877"/>
        <end position="1960"/>
    </location>
</feature>
<dbReference type="InterPro" id="IPR057971">
    <property type="entry name" value="PKHA4-7_TBCA"/>
</dbReference>
<feature type="compositionally biased region" description="Basic and acidic residues" evidence="2">
    <location>
        <begin position="2043"/>
        <end position="2056"/>
    </location>
</feature>
<keyword evidence="5" id="KW-1185">Reference proteome</keyword>
<feature type="region of interest" description="Disordered" evidence="2">
    <location>
        <begin position="1617"/>
        <end position="1665"/>
    </location>
</feature>
<feature type="region of interest" description="Disordered" evidence="2">
    <location>
        <begin position="1993"/>
        <end position="2031"/>
    </location>
</feature>
<feature type="compositionally biased region" description="Basic and acidic residues" evidence="2">
    <location>
        <begin position="1171"/>
        <end position="1187"/>
    </location>
</feature>
<feature type="compositionally biased region" description="Polar residues" evidence="2">
    <location>
        <begin position="178"/>
        <end position="187"/>
    </location>
</feature>
<dbReference type="SUPFAM" id="SSF50729">
    <property type="entry name" value="PH domain-like"/>
    <property type="match status" value="1"/>
</dbReference>
<dbReference type="CDD" id="cd13248">
    <property type="entry name" value="PH_PEPP1_2_3"/>
    <property type="match status" value="1"/>
</dbReference>
<dbReference type="SMART" id="SM00233">
    <property type="entry name" value="PH"/>
    <property type="match status" value="1"/>
</dbReference>
<dbReference type="InterPro" id="IPR001849">
    <property type="entry name" value="PH_domain"/>
</dbReference>
<evidence type="ECO:0000259" key="3">
    <source>
        <dbReference type="PROSITE" id="PS50003"/>
    </source>
</evidence>
<feature type="region of interest" description="Disordered" evidence="2">
    <location>
        <begin position="2134"/>
        <end position="2155"/>
    </location>
</feature>
<dbReference type="InterPro" id="IPR040392">
    <property type="entry name" value="PKHA4-7_PH"/>
</dbReference>
<dbReference type="InterPro" id="IPR011993">
    <property type="entry name" value="PH-like_dom_sf"/>
</dbReference>
<sequence length="2383" mass="268952">MALVKMGIQKKTGGRKSNTVIQSPTVKRIHSRPVTLQGWLQKRGSDGLMLWKKRWFVLSDYCLFYYKDPEEEGLLGSFVLASWIISPCTQRDKVYKKYSFKAEHINMRTYYFAADNDVIMARWLKALTMASLLQESPRPQSKINNSQMEEWRYNKAPPPQVASRGEAVHPHYAVRFQSGGNHLNPDNQPLYVNAPPKPKRVADGSSPDPGEDESGITAEHDAASSSFYNKVVARPYRPISRVLPQVGGRSQIINNELPRNNVIASSLRSPPSADAASASTASHYECLRTSYTLSHQTSMRHPPRPRSVDFLEQENKIPLHKTMNPNSPKLITLPRRPKSSMSITTPREDGPDSTLWSEESYARKMRESSMYVRSDNDQSSGSTLTPIAQLDKRDVSSMSGEALDYHGAATIQMPIRKKIDVTSENDGKFQRSASARLPEPFKERNDVVGNDAQNYTLENNTDPCGSKVNQEQRDESMKRLLEWKQRMLHSPLIQKQTPEVQQYEVPKSRRAPWLQEKRTGVQEKSDYAVHLDYPNSYEAGPNIPMFNPYDYQDQAYVRLRPEGAQRVVVGDSTEAAKKSHTARLEFNSTDHSYDQMSCAPHPQYIEDSNGNSPMLPYIGSPKPGYLAISDPTLSPNDRNPAYDKRMAFSPTTDIDREVSVSEPDEEWGLKLDEASVIKKFSYHYIKNDDNNGASSSRQFSQSNHFHNELKNGSQTAGSQTIPTRHQSHGKVHDVLDHDGNRMAAHKLEPVGILKNVKSRKKLELEKNSDSCNRKGPWKSSYQTEKYDKRQVFSDTEILLYETSSDVDDKDRKGMMNNKFPNVSSDDDPDDEVASVLAKGHKNDAISSRHHNNNKIHEPVRPLSHSVMGNSMLSPLMSKNFSSSCENIGELPEENYMPMTPRKRTVSASPLKDHDLNLVGNGSVLDGSQPMDECPYVEMNQSGESKRGSLAAPVTSSRQGESNLASKNRKQQYHGTTGDSSGQEPLYMEVNSVDSNNPPYKSKQLANKSDVDGDADDEDVRGDLAGGSALPDILNTTAPSLLHHGSRRSDSSDADDEASKDLDSIDAPRHPRFSLSDTFRPASYYLGGSLGERAIIAMNSDHPDSSDSDLVSPPPIPACSPPLDDLDTSIDSTINNKELCLNNSKDDSHKDAKEDKFRYKGKNYLPMPTNHAEMRSSEEESVKSERTHQFIKRRPLSADILNSLTDFNVLNPSPSLKKHCTPNNDIYDKVMIKNIYENSRPSSNPVLLSSVEDNESYNPYRKNAFNNKNAYFDNTIGSVKKLNNQSYIVHSSKDMDFHAANEVNLSMPNNERKLFDEYNRNDQLGIRPDDVNFDRSSYPVNVSQKDINYYANTSMLNMGNESQNNAPYYYSDLFKADSGNSLNRMQKPDERLPNNGSMRYYADKDNRNTQHTSVPPFYRDPSQYHDVHPQMNSPDSGVAPYHMAGPAQEVAAHYDDLRVGPPPSQTAAYSDEVRLDHHRRSRSLEGLLDDKAHKQTFPHPAGQYPPHPMNNRQTIYDDPKFNDAAHSHRSRGPNPVSHDVAWRENHRKANMRQSRSLEELDVKIDEHRPPGSRGAQNQIVYQNSDFSRRNQYASEHGIAADKEREKIRQWDLMSSAPSTFSSTLEPPYKDPKRSTPSKSNPTLSIGSIDGQQQVTSPAEENQHDGSWNLKFSAGDLLGRTHEELVLLLIQLRRQRAAVCKSMEKCHRDIEERACLTDFDSINRIEHLQKLDELKSHLIALEKQYEKGKPLVNLVDNMVKLGSLYQSGPQSIPPEKLEFNHKVQEQRLLAEEQKDWERVRADHQDLQAKVEQLYRLDKLLQEESGTLHSLQEDKGALEKALGGLKFKLQGVHGNTAETEWYRRQQRLLERELSRVRTILALNSKKLEETVAENARLEQDLVVLRQKLQLSRRTTEPGGAATMALESELCRVQMLVGNLLRQRQELSAQVRQLTEKSNSLSQQIWPSLTDNTGSGTVSKKKSPNVGWIETDLDLGGSASPAAEEVGSAQEQNFSPLYVNTNNGDKQNFSNWREKPQEIKTVRIVKRESERRQRDRDHRSGNIGIPISCASGTRSIPEEVALLPISEAQAHDTCVEVEHPPKPPRGEHLSEPPPTPGPRYDSVHAVWNIVRKNKLKVGAAGDGPSSDGTDPTDFVADSPQLSPVYLSETARKIVEEVAWQGRTEKRLIPRERRRHHTVSGLSIIPPKQLFSQKGSRDDLDMERVLRPRLTTPDVVRSTLIRTDTNFTKETIDNILGAPGKIVIPERYIPESQPQLSKEEMLRRSKKADSIRKMLCETATVAPKEGEVMETMPNIKHQVEEEKKNREHLLQLNQILAQEVMEKSKIVAIQALASMPPVHSPIEEESDYEDLSPTSSLPLYQQRENFYS</sequence>
<feature type="compositionally biased region" description="Polar residues" evidence="2">
    <location>
        <begin position="991"/>
        <end position="1006"/>
    </location>
</feature>
<evidence type="ECO:0000256" key="1">
    <source>
        <dbReference type="SAM" id="Coils"/>
    </source>
</evidence>
<feature type="region of interest" description="Disordered" evidence="2">
    <location>
        <begin position="1455"/>
        <end position="1474"/>
    </location>
</feature>
<feature type="region of interest" description="Disordered" evidence="2">
    <location>
        <begin position="1962"/>
        <end position="1981"/>
    </location>
</feature>
<feature type="compositionally biased region" description="Basic and acidic residues" evidence="2">
    <location>
        <begin position="2093"/>
        <end position="2106"/>
    </location>
</feature>
<proteinExistence type="predicted"/>
<dbReference type="PANTHER" id="PTHR12752">
    <property type="entry name" value="PHOSPHOINOSITOL 3-PHOSPHATE-BINDING PROTEIN"/>
    <property type="match status" value="1"/>
</dbReference>
<name>A0ABN7AGA4_9HEMI</name>
<feature type="region of interest" description="Disordered" evidence="2">
    <location>
        <begin position="2355"/>
        <end position="2383"/>
    </location>
</feature>
<reference evidence="4 5" key="1">
    <citation type="submission" date="2023-09" db="EMBL/GenBank/DDBJ databases">
        <title>Nesidiocoris tenuis whole genome shotgun sequence.</title>
        <authorList>
            <person name="Shibata T."/>
            <person name="Shimoda M."/>
            <person name="Kobayashi T."/>
            <person name="Uehara T."/>
        </authorList>
    </citation>
    <scope>NUCLEOTIDE SEQUENCE [LARGE SCALE GENOMIC DNA]</scope>
    <source>
        <strain evidence="4 5">Japan</strain>
    </source>
</reference>
<evidence type="ECO:0000313" key="4">
    <source>
        <dbReference type="EMBL" id="BES91295.1"/>
    </source>
</evidence>
<feature type="compositionally biased region" description="Basic and acidic residues" evidence="2">
    <location>
        <begin position="1514"/>
        <end position="1525"/>
    </location>
</feature>
<feature type="compositionally biased region" description="Polar residues" evidence="2">
    <location>
        <begin position="953"/>
        <end position="965"/>
    </location>
</feature>
<evidence type="ECO:0000256" key="2">
    <source>
        <dbReference type="SAM" id="MobiDB-lite"/>
    </source>
</evidence>
<dbReference type="Pfam" id="PF25541">
    <property type="entry name" value="TBCA_PH"/>
    <property type="match status" value="1"/>
</dbReference>
<dbReference type="PANTHER" id="PTHR12752:SF9">
    <property type="entry name" value="KRAMER, ISOFORM I"/>
    <property type="match status" value="1"/>
</dbReference>
<feature type="compositionally biased region" description="Basic and acidic residues" evidence="2">
    <location>
        <begin position="1046"/>
        <end position="1068"/>
    </location>
</feature>
<protein>
    <submittedName>
        <fullName evidence="4">Pleckstrin homology domain containing, family A member 5</fullName>
    </submittedName>
</protein>
<dbReference type="PROSITE" id="PS50003">
    <property type="entry name" value="PH_DOMAIN"/>
    <property type="match status" value="1"/>
</dbReference>
<accession>A0ABN7AGA4</accession>
<dbReference type="Proteomes" id="UP001307889">
    <property type="component" value="Chromosome 2"/>
</dbReference>
<feature type="compositionally biased region" description="Polar residues" evidence="2">
    <location>
        <begin position="1573"/>
        <end position="1584"/>
    </location>
</feature>
<feature type="region of interest" description="Disordered" evidence="2">
    <location>
        <begin position="1160"/>
        <end position="1188"/>
    </location>
</feature>
<evidence type="ECO:0000313" key="5">
    <source>
        <dbReference type="Proteomes" id="UP001307889"/>
    </source>
</evidence>
<feature type="region of interest" description="Disordered" evidence="2">
    <location>
        <begin position="1565"/>
        <end position="1584"/>
    </location>
</feature>
<keyword evidence="1" id="KW-0175">Coiled coil</keyword>
<feature type="compositionally biased region" description="Polar residues" evidence="2">
    <location>
        <begin position="1633"/>
        <end position="1658"/>
    </location>
</feature>
<feature type="compositionally biased region" description="Polar residues" evidence="2">
    <location>
        <begin position="1962"/>
        <end position="1974"/>
    </location>
</feature>
<feature type="compositionally biased region" description="Polar residues" evidence="2">
    <location>
        <begin position="2367"/>
        <end position="2383"/>
    </location>
</feature>
<feature type="region of interest" description="Disordered" evidence="2">
    <location>
        <begin position="891"/>
        <end position="1072"/>
    </location>
</feature>
<feature type="compositionally biased region" description="Polar residues" evidence="2">
    <location>
        <begin position="972"/>
        <end position="982"/>
    </location>
</feature>
<feature type="region of interest" description="Disordered" evidence="2">
    <location>
        <begin position="2093"/>
        <end position="2114"/>
    </location>
</feature>
<feature type="compositionally biased region" description="Polar residues" evidence="2">
    <location>
        <begin position="2005"/>
        <end position="2027"/>
    </location>
</feature>
<dbReference type="Gene3D" id="2.30.29.30">
    <property type="entry name" value="Pleckstrin-homology domain (PH domain)/Phosphotyrosine-binding domain (PTB)"/>
    <property type="match status" value="1"/>
</dbReference>
<feature type="coiled-coil region" evidence="1">
    <location>
        <begin position="1787"/>
        <end position="1821"/>
    </location>
</feature>
<feature type="region of interest" description="Disordered" evidence="2">
    <location>
        <begin position="319"/>
        <end position="355"/>
    </location>
</feature>
<gene>
    <name evidence="4" type="ORF">NTJ_04100</name>
</gene>
<feature type="region of interest" description="Disordered" evidence="2">
    <location>
        <begin position="176"/>
        <end position="222"/>
    </location>
</feature>
<organism evidence="4 5">
    <name type="scientific">Nesidiocoris tenuis</name>
    <dbReference type="NCBI Taxonomy" id="355587"/>
    <lineage>
        <taxon>Eukaryota</taxon>
        <taxon>Metazoa</taxon>
        <taxon>Ecdysozoa</taxon>
        <taxon>Arthropoda</taxon>
        <taxon>Hexapoda</taxon>
        <taxon>Insecta</taxon>
        <taxon>Pterygota</taxon>
        <taxon>Neoptera</taxon>
        <taxon>Paraneoptera</taxon>
        <taxon>Hemiptera</taxon>
        <taxon>Heteroptera</taxon>
        <taxon>Panheteroptera</taxon>
        <taxon>Cimicomorpha</taxon>
        <taxon>Miridae</taxon>
        <taxon>Dicyphina</taxon>
        <taxon>Nesidiocoris</taxon>
    </lineage>
</organism>
<feature type="domain" description="PH" evidence="3">
    <location>
        <begin position="33"/>
        <end position="132"/>
    </location>
</feature>
<feature type="region of interest" description="Disordered" evidence="2">
    <location>
        <begin position="2043"/>
        <end position="2066"/>
    </location>
</feature>
<dbReference type="Pfam" id="PF00169">
    <property type="entry name" value="PH"/>
    <property type="match status" value="1"/>
</dbReference>